<feature type="transmembrane region" description="Helical" evidence="1">
    <location>
        <begin position="84"/>
        <end position="107"/>
    </location>
</feature>
<dbReference type="AlphaFoldDB" id="A0A2H0RKU5"/>
<dbReference type="EMBL" id="PCYL01000033">
    <property type="protein sequence ID" value="PIR46634.1"/>
    <property type="molecule type" value="Genomic_DNA"/>
</dbReference>
<keyword evidence="1" id="KW-0472">Membrane</keyword>
<evidence type="ECO:0000313" key="2">
    <source>
        <dbReference type="EMBL" id="PIR46634.1"/>
    </source>
</evidence>
<keyword evidence="1" id="KW-1133">Transmembrane helix</keyword>
<feature type="transmembrane region" description="Helical" evidence="1">
    <location>
        <begin position="21"/>
        <end position="49"/>
    </location>
</feature>
<sequence>MQDIQLQNNRSELSRRVMRRVYLIWVARKYGIRILPLVAFMAVIAYFLMEFVFWSDAISNMKATGSFVHMGRYLVQSFTGTSTIVRALLCGGLVAGLLVIHDIFAIIRSTRETTHETM</sequence>
<evidence type="ECO:0000313" key="3">
    <source>
        <dbReference type="Proteomes" id="UP000230833"/>
    </source>
</evidence>
<protein>
    <submittedName>
        <fullName evidence="2">Uncharacterized protein</fullName>
    </submittedName>
</protein>
<accession>A0A2H0RKU5</accession>
<proteinExistence type="predicted"/>
<dbReference type="Proteomes" id="UP000230833">
    <property type="component" value="Unassembled WGS sequence"/>
</dbReference>
<gene>
    <name evidence="2" type="ORF">COV07_03125</name>
</gene>
<organism evidence="2 3">
    <name type="scientific">Candidatus Vogelbacteria bacterium CG10_big_fil_rev_8_21_14_0_10_45_14</name>
    <dbReference type="NCBI Taxonomy" id="1975042"/>
    <lineage>
        <taxon>Bacteria</taxon>
        <taxon>Candidatus Vogeliibacteriota</taxon>
    </lineage>
</organism>
<evidence type="ECO:0000256" key="1">
    <source>
        <dbReference type="SAM" id="Phobius"/>
    </source>
</evidence>
<reference evidence="2 3" key="1">
    <citation type="submission" date="2017-09" db="EMBL/GenBank/DDBJ databases">
        <title>Depth-based differentiation of microbial function through sediment-hosted aquifers and enrichment of novel symbionts in the deep terrestrial subsurface.</title>
        <authorList>
            <person name="Probst A.J."/>
            <person name="Ladd B."/>
            <person name="Jarett J.K."/>
            <person name="Geller-Mcgrath D.E."/>
            <person name="Sieber C.M."/>
            <person name="Emerson J.B."/>
            <person name="Anantharaman K."/>
            <person name="Thomas B.C."/>
            <person name="Malmstrom R."/>
            <person name="Stieglmeier M."/>
            <person name="Klingl A."/>
            <person name="Woyke T."/>
            <person name="Ryan C.M."/>
            <person name="Banfield J.F."/>
        </authorList>
    </citation>
    <scope>NUCLEOTIDE SEQUENCE [LARGE SCALE GENOMIC DNA]</scope>
    <source>
        <strain evidence="2">CG10_big_fil_rev_8_21_14_0_10_45_14</strain>
    </source>
</reference>
<comment type="caution">
    <text evidence="2">The sequence shown here is derived from an EMBL/GenBank/DDBJ whole genome shotgun (WGS) entry which is preliminary data.</text>
</comment>
<keyword evidence="1" id="KW-0812">Transmembrane</keyword>
<name>A0A2H0RKU5_9BACT</name>